<evidence type="ECO:0000256" key="4">
    <source>
        <dbReference type="RuleBase" id="RU000383"/>
    </source>
</evidence>
<keyword evidence="2 4" id="KW-0195">Cyclin</keyword>
<comment type="similarity">
    <text evidence="4">Belongs to the cyclin family.</text>
</comment>
<dbReference type="Gene3D" id="1.10.472.10">
    <property type="entry name" value="Cyclin-like"/>
    <property type="match status" value="2"/>
</dbReference>
<dbReference type="PANTHER" id="PTHR10177">
    <property type="entry name" value="CYCLINS"/>
    <property type="match status" value="1"/>
</dbReference>
<name>A0A0V0Q9I2_PSEPJ</name>
<dbReference type="SMART" id="SM00385">
    <property type="entry name" value="CYCLIN"/>
    <property type="match status" value="2"/>
</dbReference>
<sequence length="469" mass="55191">MELESPEYTTNATQEDNENKVIAQMINIDQKECKLEKQKSLQESLECHEQNFDDLISSNDASINQNQQVMHINNIKQNKKEKIINNDQHLIGQCINKYLNQNVIQEDSLSVSQKDNSDVPTPIKFCGKFKSYFQNQDDIEKNIRKNISKQQNIVQKASQQKQIFIQSSMVNNEMLKQFEPQIENKTYAKLMLNQLIAQNIGDYFCPHYFLNYHEITGPMRAKMIDWMIEVMQTYKCATQTFFLAVNIMDRFFKHSKRQQTISELHIIGVTCMFIASKYEEIYPIRLDILQERIAHGKIAKEEIKNKEVEILDSLNYCITGTNFFDTLTLILSQLDVSMYIQENCDVEFLKRICIYMAKMACFDYELLCNFSYQPLSASCIYVAFKILEQVYGEFQLSNLIQQLRHILKIDNVVLIQASTSLLYLARNFQEIYPNLYNLKKFNNNLYSELSQKENYIKEQKQTSQTEEYK</sequence>
<dbReference type="FunFam" id="1.10.472.10:FF:000089">
    <property type="entry name" value="Cyclin, N-terminal domain containing protein"/>
    <property type="match status" value="1"/>
</dbReference>
<dbReference type="GO" id="GO:0051301">
    <property type="term" value="P:cell division"/>
    <property type="evidence" value="ECO:0007669"/>
    <property type="project" value="UniProtKB-KW"/>
</dbReference>
<evidence type="ECO:0000256" key="3">
    <source>
        <dbReference type="ARBA" id="ARBA00023306"/>
    </source>
</evidence>
<dbReference type="PROSITE" id="PS00292">
    <property type="entry name" value="CYCLINS"/>
    <property type="match status" value="1"/>
</dbReference>
<dbReference type="EMBL" id="LDAU01000228">
    <property type="protein sequence ID" value="KRW98843.1"/>
    <property type="molecule type" value="Genomic_DNA"/>
</dbReference>
<evidence type="ECO:0000313" key="7">
    <source>
        <dbReference type="Proteomes" id="UP000054937"/>
    </source>
</evidence>
<reference evidence="6 7" key="1">
    <citation type="journal article" date="2015" name="Sci. Rep.">
        <title>Genome of the facultative scuticociliatosis pathogen Pseudocohnilembus persalinus provides insight into its virulence through horizontal gene transfer.</title>
        <authorList>
            <person name="Xiong J."/>
            <person name="Wang G."/>
            <person name="Cheng J."/>
            <person name="Tian M."/>
            <person name="Pan X."/>
            <person name="Warren A."/>
            <person name="Jiang C."/>
            <person name="Yuan D."/>
            <person name="Miao W."/>
        </authorList>
    </citation>
    <scope>NUCLEOTIDE SEQUENCE [LARGE SCALE GENOMIC DNA]</scope>
    <source>
        <strain evidence="6">36N120E</strain>
    </source>
</reference>
<evidence type="ECO:0000259" key="5">
    <source>
        <dbReference type="SMART" id="SM00385"/>
    </source>
</evidence>
<dbReference type="AlphaFoldDB" id="A0A0V0Q9I2"/>
<keyword evidence="1" id="KW-0132">Cell division</keyword>
<dbReference type="InterPro" id="IPR048258">
    <property type="entry name" value="Cyclins_cyclin-box"/>
</dbReference>
<comment type="caution">
    <text evidence="6">The sequence shown here is derived from an EMBL/GenBank/DDBJ whole genome shotgun (WGS) entry which is preliminary data.</text>
</comment>
<dbReference type="SUPFAM" id="SSF47954">
    <property type="entry name" value="Cyclin-like"/>
    <property type="match status" value="1"/>
</dbReference>
<organism evidence="6 7">
    <name type="scientific">Pseudocohnilembus persalinus</name>
    <name type="common">Ciliate</name>
    <dbReference type="NCBI Taxonomy" id="266149"/>
    <lineage>
        <taxon>Eukaryota</taxon>
        <taxon>Sar</taxon>
        <taxon>Alveolata</taxon>
        <taxon>Ciliophora</taxon>
        <taxon>Intramacronucleata</taxon>
        <taxon>Oligohymenophorea</taxon>
        <taxon>Scuticociliatia</taxon>
        <taxon>Philasterida</taxon>
        <taxon>Pseudocohnilembidae</taxon>
        <taxon>Pseudocohnilembus</taxon>
    </lineage>
</organism>
<dbReference type="InterPro" id="IPR039361">
    <property type="entry name" value="Cyclin"/>
</dbReference>
<keyword evidence="3" id="KW-0131">Cell cycle</keyword>
<gene>
    <name evidence="6" type="ORF">PPERSA_00432</name>
</gene>
<dbReference type="InterPro" id="IPR013763">
    <property type="entry name" value="Cyclin-like_dom"/>
</dbReference>
<evidence type="ECO:0000256" key="1">
    <source>
        <dbReference type="ARBA" id="ARBA00022618"/>
    </source>
</evidence>
<dbReference type="InterPro" id="IPR006671">
    <property type="entry name" value="Cyclin_N"/>
</dbReference>
<feature type="domain" description="Cyclin-like" evidence="5">
    <location>
        <begin position="338"/>
        <end position="408"/>
    </location>
</feature>
<dbReference type="InParanoid" id="A0A0V0Q9I2"/>
<proteinExistence type="inferred from homology"/>
<dbReference type="OrthoDB" id="313090at2759"/>
<evidence type="ECO:0000256" key="2">
    <source>
        <dbReference type="ARBA" id="ARBA00023127"/>
    </source>
</evidence>
<evidence type="ECO:0000313" key="6">
    <source>
        <dbReference type="EMBL" id="KRW98843.1"/>
    </source>
</evidence>
<protein>
    <submittedName>
        <fullName evidence="6">Cyclin-like protein</fullName>
    </submittedName>
</protein>
<dbReference type="InterPro" id="IPR036915">
    <property type="entry name" value="Cyclin-like_sf"/>
</dbReference>
<keyword evidence="7" id="KW-1185">Reference proteome</keyword>
<feature type="domain" description="Cyclin-like" evidence="5">
    <location>
        <begin position="225"/>
        <end position="312"/>
    </location>
</feature>
<accession>A0A0V0Q9I2</accession>
<dbReference type="Pfam" id="PF00134">
    <property type="entry name" value="Cyclin_N"/>
    <property type="match status" value="1"/>
</dbReference>
<dbReference type="Proteomes" id="UP000054937">
    <property type="component" value="Unassembled WGS sequence"/>
</dbReference>